<dbReference type="Proteomes" id="UP001150062">
    <property type="component" value="Unassembled WGS sequence"/>
</dbReference>
<proteinExistence type="predicted"/>
<name>A0ABQ8YC29_9EUKA</name>
<organism evidence="1 2">
    <name type="scientific">Anaeramoeba flamelloides</name>
    <dbReference type="NCBI Taxonomy" id="1746091"/>
    <lineage>
        <taxon>Eukaryota</taxon>
        <taxon>Metamonada</taxon>
        <taxon>Anaeramoebidae</taxon>
        <taxon>Anaeramoeba</taxon>
    </lineage>
</organism>
<evidence type="ECO:0008006" key="3">
    <source>
        <dbReference type="Google" id="ProtNLM"/>
    </source>
</evidence>
<comment type="caution">
    <text evidence="1">The sequence shown here is derived from an EMBL/GenBank/DDBJ whole genome shotgun (WGS) entry which is preliminary data.</text>
</comment>
<sequence>MTEPTPLCRTLKNSNFIGCSMQNGYCLGCQKYYYENNAETWDKLCEKFDYTLPYQNQNQINEYSSESDEEIGMDLFGGGLFD</sequence>
<evidence type="ECO:0000313" key="2">
    <source>
        <dbReference type="Proteomes" id="UP001150062"/>
    </source>
</evidence>
<dbReference type="EMBL" id="JAOAOG010000182">
    <property type="protein sequence ID" value="KAJ6242127.1"/>
    <property type="molecule type" value="Genomic_DNA"/>
</dbReference>
<keyword evidence="2" id="KW-1185">Reference proteome</keyword>
<protein>
    <recommendedName>
        <fullName evidence="3">DUF1289 domain-containing protein</fullName>
    </recommendedName>
</protein>
<accession>A0ABQ8YC29</accession>
<reference evidence="1" key="1">
    <citation type="submission" date="2022-08" db="EMBL/GenBank/DDBJ databases">
        <title>Novel sulfate-reducing endosymbionts in the free-living metamonad Anaeramoeba.</title>
        <authorList>
            <person name="Jerlstrom-Hultqvist J."/>
            <person name="Cepicka I."/>
            <person name="Gallot-Lavallee L."/>
            <person name="Salas-Leiva D."/>
            <person name="Curtis B.A."/>
            <person name="Zahonova K."/>
            <person name="Pipaliya S."/>
            <person name="Dacks J."/>
            <person name="Roger A.J."/>
        </authorList>
    </citation>
    <scope>NUCLEOTIDE SEQUENCE</scope>
    <source>
        <strain evidence="1">Schooner1</strain>
    </source>
</reference>
<evidence type="ECO:0000313" key="1">
    <source>
        <dbReference type="EMBL" id="KAJ6242127.1"/>
    </source>
</evidence>
<gene>
    <name evidence="1" type="ORF">M0813_22900</name>
</gene>